<dbReference type="InterPro" id="IPR025496">
    <property type="entry name" value="DUF4387"/>
</dbReference>
<proteinExistence type="predicted"/>
<dbReference type="RefSeq" id="XP_051443466.1">
    <property type="nucleotide sequence ID" value="XM_051593409.1"/>
</dbReference>
<evidence type="ECO:0000313" key="3">
    <source>
        <dbReference type="EMBL" id="KAI8578462.1"/>
    </source>
</evidence>
<accession>A0AAD5HBX2</accession>
<keyword evidence="4" id="KW-1185">Reference proteome</keyword>
<feature type="domain" description="Acyclic terpene utilisation N-terminal" evidence="1">
    <location>
        <begin position="60"/>
        <end position="391"/>
    </location>
</feature>
<organism evidence="3 4">
    <name type="scientific">Umbelopsis ramanniana AG</name>
    <dbReference type="NCBI Taxonomy" id="1314678"/>
    <lineage>
        <taxon>Eukaryota</taxon>
        <taxon>Fungi</taxon>
        <taxon>Fungi incertae sedis</taxon>
        <taxon>Mucoromycota</taxon>
        <taxon>Mucoromycotina</taxon>
        <taxon>Umbelopsidomycetes</taxon>
        <taxon>Umbelopsidales</taxon>
        <taxon>Umbelopsidaceae</taxon>
        <taxon>Umbelopsis</taxon>
    </lineage>
</organism>
<dbReference type="InterPro" id="IPR010839">
    <property type="entry name" value="AtuA_N"/>
</dbReference>
<reference evidence="3" key="1">
    <citation type="submission" date="2021-06" db="EMBL/GenBank/DDBJ databases">
        <authorList>
            <consortium name="DOE Joint Genome Institute"/>
            <person name="Mondo S.J."/>
            <person name="Amses K.R."/>
            <person name="Simmons D.R."/>
            <person name="Longcore J.E."/>
            <person name="Seto K."/>
            <person name="Alves G.H."/>
            <person name="Bonds A.E."/>
            <person name="Quandt C.A."/>
            <person name="Davis W.J."/>
            <person name="Chang Y."/>
            <person name="Letcher P.M."/>
            <person name="Powell M.J."/>
            <person name="Kuo A."/>
            <person name="Labutti K."/>
            <person name="Pangilinan J."/>
            <person name="Andreopoulos W."/>
            <person name="Tritt A."/>
            <person name="Riley R."/>
            <person name="Hundley H."/>
            <person name="Johnson J."/>
            <person name="Lipzen A."/>
            <person name="Barry K."/>
            <person name="Berbee M.L."/>
            <person name="Buchler N.E."/>
            <person name="Grigoriev I.V."/>
            <person name="Spatafora J.W."/>
            <person name="Stajich J.E."/>
            <person name="James T.Y."/>
        </authorList>
    </citation>
    <scope>NUCLEOTIDE SEQUENCE</scope>
    <source>
        <strain evidence="3">AG</strain>
    </source>
</reference>
<evidence type="ECO:0000259" key="1">
    <source>
        <dbReference type="Pfam" id="PF07287"/>
    </source>
</evidence>
<dbReference type="AlphaFoldDB" id="A0AAD5HBX2"/>
<reference evidence="3" key="2">
    <citation type="journal article" date="2022" name="Proc. Natl. Acad. Sci. U.S.A.">
        <title>Diploid-dominant life cycles characterize the early evolution of Fungi.</title>
        <authorList>
            <person name="Amses K.R."/>
            <person name="Simmons D.R."/>
            <person name="Longcore J.E."/>
            <person name="Mondo S.J."/>
            <person name="Seto K."/>
            <person name="Jeronimo G.H."/>
            <person name="Bonds A.E."/>
            <person name="Quandt C.A."/>
            <person name="Davis W.J."/>
            <person name="Chang Y."/>
            <person name="Federici B.A."/>
            <person name="Kuo A."/>
            <person name="LaButti K."/>
            <person name="Pangilinan J."/>
            <person name="Andreopoulos W."/>
            <person name="Tritt A."/>
            <person name="Riley R."/>
            <person name="Hundley H."/>
            <person name="Johnson J."/>
            <person name="Lipzen A."/>
            <person name="Barry K."/>
            <person name="Lang B.F."/>
            <person name="Cuomo C.A."/>
            <person name="Buchler N.E."/>
            <person name="Grigoriev I.V."/>
            <person name="Spatafora J.W."/>
            <person name="Stajich J.E."/>
            <person name="James T.Y."/>
        </authorList>
    </citation>
    <scope>NUCLEOTIDE SEQUENCE</scope>
    <source>
        <strain evidence="3">AG</strain>
    </source>
</reference>
<evidence type="ECO:0000259" key="2">
    <source>
        <dbReference type="Pfam" id="PF14330"/>
    </source>
</evidence>
<dbReference type="Pfam" id="PF07287">
    <property type="entry name" value="AtuA"/>
    <property type="match status" value="1"/>
</dbReference>
<dbReference type="Pfam" id="PF14330">
    <property type="entry name" value="DUF4387"/>
    <property type="match status" value="1"/>
</dbReference>
<evidence type="ECO:0000313" key="4">
    <source>
        <dbReference type="Proteomes" id="UP001206595"/>
    </source>
</evidence>
<name>A0AAD5HBX2_UMBRA</name>
<dbReference type="EMBL" id="MU620929">
    <property type="protein sequence ID" value="KAI8578462.1"/>
    <property type="molecule type" value="Genomic_DNA"/>
</dbReference>
<comment type="caution">
    <text evidence="3">The sequence shown here is derived from an EMBL/GenBank/DDBJ whole genome shotgun (WGS) entry which is preliminary data.</text>
</comment>
<feature type="domain" description="DUF4387" evidence="2">
    <location>
        <begin position="509"/>
        <end position="605"/>
    </location>
</feature>
<dbReference type="GeneID" id="75918751"/>
<sequence length="607" mass="66299">MDSIKIVTPIGMLGYGYSDALLYKALSMGAKAIIVDSGSTDSGPQKLALGETTCPREAYVRDLSTILDACYHHRVKVLIGSAGGDGSNDHVDLFVDIIDEYSKKKNYKLNVIKIYSEIDKSIVRTAMEQGKVSPCGGAVPPLQESDVDETVRIVAQMGMEPFLAAMNDYPDYDIIIAGRAYDPSPYAAFCYSNGFTNVGNIYHMGKVMECGAMCCVPKSKEALATVWQDKFEITPLDPASRCTVDSLASHTLYEKSRPDLLAGPGGVLEVTKATYAETGSVSCTGTGAIFHPATTYTIKLEGAKQSGYRTVVFGSIRDPILISQLDSFLELVKQYVLSKKEHQGCDLAFHVYGKDPTNNMQDLKKALAQEVSLLVEAKAPTQQLATTVASSARIGLVHGPYPNQKATAGNFAMPLTPLEIPLGPLSEFSIYHLMEVDDPIANFPFSLTVVGTEDTVSRQEDFGYDLIQQTNGHVTDHDAQTLKKARESALKRSTQDFVDLPSEEGKVFLHTLARVIRSKNAGPFEVTFDVVFKDRECLEKARASNMLVPEILGPLYNIKAESVLVCMFYEPANAFKFTIPRWSPSGGFGEIDVHASQQHVPLMYVAI</sequence>
<protein>
    <submittedName>
        <fullName evidence="3">Uncharacterized protein</fullName>
    </submittedName>
</protein>
<dbReference type="Proteomes" id="UP001206595">
    <property type="component" value="Unassembled WGS sequence"/>
</dbReference>
<gene>
    <name evidence="3" type="ORF">K450DRAFT_281699</name>
</gene>